<dbReference type="Proteomes" id="UP000694866">
    <property type="component" value="Unplaced"/>
</dbReference>
<dbReference type="SUPFAM" id="SSF52799">
    <property type="entry name" value="(Phosphotyrosine protein) phosphatases II"/>
    <property type="match status" value="1"/>
</dbReference>
<dbReference type="InterPro" id="IPR000242">
    <property type="entry name" value="PTP_cat"/>
</dbReference>
<proteinExistence type="predicted"/>
<dbReference type="GO" id="GO:0009653">
    <property type="term" value="P:anatomical structure morphogenesis"/>
    <property type="evidence" value="ECO:0007669"/>
    <property type="project" value="UniProtKB-ARBA"/>
</dbReference>
<feature type="compositionally biased region" description="Polar residues" evidence="6">
    <location>
        <begin position="227"/>
        <end position="236"/>
    </location>
</feature>
<dbReference type="PRINTS" id="PR00700">
    <property type="entry name" value="PRTYPHPHTASE"/>
</dbReference>
<feature type="compositionally biased region" description="Polar residues" evidence="6">
    <location>
        <begin position="94"/>
        <end position="106"/>
    </location>
</feature>
<dbReference type="InterPro" id="IPR008356">
    <property type="entry name" value="Tyr_Pase_KIM-con"/>
</dbReference>
<name>A0A9R1SVS2_9HYME</name>
<dbReference type="InterPro" id="IPR003595">
    <property type="entry name" value="Tyr_Pase_cat"/>
</dbReference>
<feature type="compositionally biased region" description="Basic and acidic residues" evidence="6">
    <location>
        <begin position="237"/>
        <end position="246"/>
    </location>
</feature>
<dbReference type="GO" id="GO:0030054">
    <property type="term" value="C:cell junction"/>
    <property type="evidence" value="ECO:0007669"/>
    <property type="project" value="TreeGrafter"/>
</dbReference>
<sequence>MTSRSATCGSRCTGMILLLISGSLVESQQLSLESPGLTVSGNSSVLHKPHQEGNTPSSALNDGERKLPFQSSPTPASEWITNSPTPRINKEQHLPSNQDLGDTSPISYPKPLPDIDPERPLKPTEAPKKHLIEKLIASSNTQIGDKSHITPELLKPDPLPEFNEKDEYSDIDDDRFEDKEPTTPKPNKAQEETISLINDTNVNYKGLKKEHVDDVITKNLKVTQENATNVISQEPDTQSKRKDPKSQVEAIKNVTSSKVMRIIEPEESINNETSRHTSTGFSQVVNQPVERVPEKNLENLEISSTIFPSPNTLENTTAVNERNSSPRGRTISFNTSNQFSSEVKAIGSTKESAELGSTKDSKPYPYLKSSPSNPMNTSKPIVSEEISPLENTIGKSSDDKKLVITESSVVIDNSIQQMKPTYYKRSGNFSRLSSTDAPSSLSTSSGAPRVSETTGGSNQTASAVSENTGDAQEILEKKNTLDENVLTNVNKNRTQIQESGSTEANLARNTTETSEKKIVIETVTQIYSQTSGDEMLMTSPLNITENSTKSFSITRITVPTESSSIPLDSSTITETSGTTVPGIDEVGSTTLIPETVSSGTLSTEGLPTKTESTNFGGRGIDIESTTSGVEYEFIGLTEATSESSVGSSEGRETDVEFVSGGVSSTASAIDTSSIIEYSTESGTTGFREEEAATTTDVTTEITTMRNEWSTSSTDISKDDGITAILEETTFVDRTTNESMETTDTLEPMDSTTPSTTEKVNISDAGEYSTGPSTFSPVTTETEMSEDSTTVMNTEGGGRGVTEPFAPEDVNLPVRIVVEGTWNEVCPHLPALRQSLADLLTAGIEKTAATQIIFKKNPCTEGVSQSSQELGLVTLYLYVVDQNGNFDASMTRILPSLYSRTSIKSQLSIRSFQLVQDTDSGNAIAVVVVSCVAFICLVLLAGLLFIMRKRQTRFNYGERCRPVSLDAFSLDSVSAYNSVRRKGANRASKRSYGNPTFEDSTAVPSHPLNFSGLSTFCNEQSAIYEEYSGIPQVSAKMDELPPGAEVKNRFANVVPLPETRVPLAKINNDPLSEYINASYVRGPKNATKYYIACQAPMESTVTDFWRMIWEQQSKVIIMLTDLIENGVEKCAEYIPPSEVTDCHRLFGDYQVTLKKRETKEKYAISTLHLKNLENNTYREISHIWYLWPANGVQTDAAGLIAVLLEARALQRGGPVPIVVHCSPGTGRTGTLIALDLGIRQYEITRTVDVPRVVYTIRRDRAGSVQTKEQYAFIYKALNLYATKLAGGGIEST</sequence>
<feature type="compositionally biased region" description="Basic and acidic residues" evidence="6">
    <location>
        <begin position="351"/>
        <end position="362"/>
    </location>
</feature>
<dbReference type="InterPro" id="IPR029021">
    <property type="entry name" value="Prot-tyrosine_phosphatase-like"/>
</dbReference>
<feature type="region of interest" description="Disordered" evidence="6">
    <location>
        <begin position="227"/>
        <end position="249"/>
    </location>
</feature>
<evidence type="ECO:0000259" key="10">
    <source>
        <dbReference type="PROSITE" id="PS50056"/>
    </source>
</evidence>
<feature type="compositionally biased region" description="Polar residues" evidence="6">
    <location>
        <begin position="451"/>
        <end position="470"/>
    </location>
</feature>
<feature type="compositionally biased region" description="Polar residues" evidence="6">
    <location>
        <begin position="69"/>
        <end position="86"/>
    </location>
</feature>
<dbReference type="PROSITE" id="PS50055">
    <property type="entry name" value="TYR_PHOSPHATASE_PTP"/>
    <property type="match status" value="1"/>
</dbReference>
<dbReference type="PANTHER" id="PTHR46198:SF4">
    <property type="entry name" value="PROTEIN-TYROSINE-PHOSPHATASE"/>
    <property type="match status" value="1"/>
</dbReference>
<dbReference type="GO" id="GO:0004725">
    <property type="term" value="F:protein tyrosine phosphatase activity"/>
    <property type="evidence" value="ECO:0007669"/>
    <property type="project" value="UniProtKB-EC"/>
</dbReference>
<keyword evidence="7" id="KW-0472">Membrane</keyword>
<accession>A0A9R1SVS2</accession>
<dbReference type="KEGG" id="fas:105263497"/>
<dbReference type="SMART" id="SM00194">
    <property type="entry name" value="PTPc"/>
    <property type="match status" value="1"/>
</dbReference>
<dbReference type="GO" id="GO:0048666">
    <property type="term" value="P:neuron development"/>
    <property type="evidence" value="ECO:0007669"/>
    <property type="project" value="UniProtKB-ARBA"/>
</dbReference>
<feature type="compositionally biased region" description="Low complexity" evidence="6">
    <location>
        <begin position="777"/>
        <end position="791"/>
    </location>
</feature>
<dbReference type="InterPro" id="IPR016130">
    <property type="entry name" value="Tyr_Pase_AS"/>
</dbReference>
<feature type="compositionally biased region" description="Polar residues" evidence="6">
    <location>
        <begin position="587"/>
        <end position="615"/>
    </location>
</feature>
<feature type="compositionally biased region" description="Polar residues" evidence="6">
    <location>
        <begin position="562"/>
        <end position="579"/>
    </location>
</feature>
<dbReference type="CDD" id="cd00047">
    <property type="entry name" value="PTPc"/>
    <property type="match status" value="1"/>
</dbReference>
<dbReference type="PANTHER" id="PTHR46198">
    <property type="entry name" value="PROTEIN-TYROSINE-PHOSPHATASE"/>
    <property type="match status" value="1"/>
</dbReference>
<feature type="compositionally biased region" description="Polar residues" evidence="6">
    <location>
        <begin position="268"/>
        <end position="286"/>
    </location>
</feature>
<dbReference type="FunFam" id="3.90.190.10:FF:000098">
    <property type="entry name" value="Protein-tryrosine phosphatase"/>
    <property type="match status" value="1"/>
</dbReference>
<evidence type="ECO:0000256" key="6">
    <source>
        <dbReference type="SAM" id="MobiDB-lite"/>
    </source>
</evidence>
<evidence type="ECO:0000313" key="11">
    <source>
        <dbReference type="Proteomes" id="UP000694866"/>
    </source>
</evidence>
<dbReference type="OrthoDB" id="5794147at2759"/>
<dbReference type="RefSeq" id="XP_011298042.1">
    <property type="nucleotide sequence ID" value="XM_011299740.1"/>
</dbReference>
<reference evidence="12" key="1">
    <citation type="submission" date="2025-08" db="UniProtKB">
        <authorList>
            <consortium name="RefSeq"/>
        </authorList>
    </citation>
    <scope>IDENTIFICATION</scope>
    <source>
        <strain evidence="12">USDA-PBARC FA_bdor</strain>
        <tissue evidence="12">Whole organism</tissue>
    </source>
</reference>
<dbReference type="PROSITE" id="PS00383">
    <property type="entry name" value="TYR_PHOSPHATASE_1"/>
    <property type="match status" value="1"/>
</dbReference>
<dbReference type="EC" id="3.1.3.48" evidence="1"/>
<feature type="region of interest" description="Disordered" evidence="6">
    <location>
        <begin position="426"/>
        <end position="470"/>
    </location>
</feature>
<dbReference type="GO" id="GO:0005886">
    <property type="term" value="C:plasma membrane"/>
    <property type="evidence" value="ECO:0007669"/>
    <property type="project" value="TreeGrafter"/>
</dbReference>
<evidence type="ECO:0000259" key="9">
    <source>
        <dbReference type="PROSITE" id="PS50055"/>
    </source>
</evidence>
<feature type="region of interest" description="Disordered" evidence="6">
    <location>
        <begin position="268"/>
        <end position="289"/>
    </location>
</feature>
<gene>
    <name evidence="12" type="primary">LOC105263497</name>
</gene>
<dbReference type="GO" id="GO:0005829">
    <property type="term" value="C:cytosol"/>
    <property type="evidence" value="ECO:0007669"/>
    <property type="project" value="TreeGrafter"/>
</dbReference>
<feature type="region of interest" description="Disordered" evidence="6">
    <location>
        <begin position="348"/>
        <end position="379"/>
    </location>
</feature>
<dbReference type="InterPro" id="IPR000387">
    <property type="entry name" value="Tyr_Pase_dom"/>
</dbReference>
<dbReference type="SMART" id="SM00404">
    <property type="entry name" value="PTPc_motif"/>
    <property type="match status" value="1"/>
</dbReference>
<feature type="active site" description="Phosphocysteine intermediate" evidence="5">
    <location>
        <position position="1220"/>
    </location>
</feature>
<protein>
    <recommendedName>
        <fullName evidence="1">protein-tyrosine-phosphatase</fullName>
        <ecNumber evidence="1">3.1.3.48</ecNumber>
    </recommendedName>
</protein>
<keyword evidence="8" id="KW-0732">Signal</keyword>
<evidence type="ECO:0000256" key="4">
    <source>
        <dbReference type="ARBA" id="ARBA00022912"/>
    </source>
</evidence>
<feature type="region of interest" description="Disordered" evidence="6">
    <location>
        <begin position="562"/>
        <end position="621"/>
    </location>
</feature>
<feature type="transmembrane region" description="Helical" evidence="7">
    <location>
        <begin position="922"/>
        <end position="945"/>
    </location>
</feature>
<keyword evidence="11" id="KW-1185">Reference proteome</keyword>
<evidence type="ECO:0000256" key="3">
    <source>
        <dbReference type="ARBA" id="ARBA00022801"/>
    </source>
</evidence>
<feature type="domain" description="Tyrosine-protein phosphatase" evidence="9">
    <location>
        <begin position="1046"/>
        <end position="1279"/>
    </location>
</feature>
<dbReference type="PROSITE" id="PS50056">
    <property type="entry name" value="TYR_PHOSPHATASE_2"/>
    <property type="match status" value="1"/>
</dbReference>
<feature type="compositionally biased region" description="Low complexity" evidence="6">
    <location>
        <begin position="363"/>
        <end position="374"/>
    </location>
</feature>
<feature type="region of interest" description="Disordered" evidence="6">
    <location>
        <begin position="41"/>
        <end position="124"/>
    </location>
</feature>
<evidence type="ECO:0000256" key="5">
    <source>
        <dbReference type="PIRSR" id="PIRSR608356-50"/>
    </source>
</evidence>
<evidence type="ECO:0000256" key="7">
    <source>
        <dbReference type="SAM" id="Phobius"/>
    </source>
</evidence>
<feature type="domain" description="Tyrosine specific protein phosphatases" evidence="10">
    <location>
        <begin position="1193"/>
        <end position="1270"/>
    </location>
</feature>
<dbReference type="GeneID" id="105263497"/>
<feature type="signal peptide" evidence="8">
    <location>
        <begin position="1"/>
        <end position="27"/>
    </location>
</feature>
<keyword evidence="4" id="KW-0904">Protein phosphatase</keyword>
<keyword evidence="2" id="KW-0597">Phosphoprotein</keyword>
<feature type="region of interest" description="Disordered" evidence="6">
    <location>
        <begin position="735"/>
        <end position="805"/>
    </location>
</feature>
<dbReference type="Gene3D" id="3.90.190.10">
    <property type="entry name" value="Protein tyrosine phosphatase superfamily"/>
    <property type="match status" value="1"/>
</dbReference>
<dbReference type="Pfam" id="PF00102">
    <property type="entry name" value="Y_phosphatase"/>
    <property type="match status" value="1"/>
</dbReference>
<organism evidence="11 12">
    <name type="scientific">Fopius arisanus</name>
    <dbReference type="NCBI Taxonomy" id="64838"/>
    <lineage>
        <taxon>Eukaryota</taxon>
        <taxon>Metazoa</taxon>
        <taxon>Ecdysozoa</taxon>
        <taxon>Arthropoda</taxon>
        <taxon>Hexapoda</taxon>
        <taxon>Insecta</taxon>
        <taxon>Pterygota</taxon>
        <taxon>Neoptera</taxon>
        <taxon>Endopterygota</taxon>
        <taxon>Hymenoptera</taxon>
        <taxon>Apocrita</taxon>
        <taxon>Ichneumonoidea</taxon>
        <taxon>Braconidae</taxon>
        <taxon>Opiinae</taxon>
        <taxon>Fopius</taxon>
    </lineage>
</organism>
<keyword evidence="7" id="KW-1133">Transmembrane helix</keyword>
<keyword evidence="7" id="KW-0812">Transmembrane</keyword>
<evidence type="ECO:0000313" key="12">
    <source>
        <dbReference type="RefSeq" id="XP_011298042.1"/>
    </source>
</evidence>
<feature type="region of interest" description="Disordered" evidence="6">
    <location>
        <begin position="301"/>
        <end position="336"/>
    </location>
</feature>
<evidence type="ECO:0000256" key="1">
    <source>
        <dbReference type="ARBA" id="ARBA00013064"/>
    </source>
</evidence>
<feature type="region of interest" description="Disordered" evidence="6">
    <location>
        <begin position="137"/>
        <end position="192"/>
    </location>
</feature>
<evidence type="ECO:0000256" key="8">
    <source>
        <dbReference type="SAM" id="SignalP"/>
    </source>
</evidence>
<feature type="chain" id="PRO_5040334476" description="protein-tyrosine-phosphatase" evidence="8">
    <location>
        <begin position="28"/>
        <end position="1291"/>
    </location>
</feature>
<dbReference type="GO" id="GO:0007165">
    <property type="term" value="P:signal transduction"/>
    <property type="evidence" value="ECO:0007669"/>
    <property type="project" value="TreeGrafter"/>
</dbReference>
<keyword evidence="3" id="KW-0378">Hydrolase</keyword>
<feature type="compositionally biased region" description="Low complexity" evidence="6">
    <location>
        <begin position="430"/>
        <end position="449"/>
    </location>
</feature>
<evidence type="ECO:0000256" key="2">
    <source>
        <dbReference type="ARBA" id="ARBA00022553"/>
    </source>
</evidence>
<dbReference type="GO" id="GO:0019901">
    <property type="term" value="F:protein kinase binding"/>
    <property type="evidence" value="ECO:0007669"/>
    <property type="project" value="TreeGrafter"/>
</dbReference>
<feature type="compositionally biased region" description="Polar residues" evidence="6">
    <location>
        <begin position="735"/>
        <end position="759"/>
    </location>
</feature>